<keyword evidence="4 10" id="KW-0812">Transmembrane</keyword>
<dbReference type="GO" id="GO:0008654">
    <property type="term" value="P:phospholipid biosynthetic process"/>
    <property type="evidence" value="ECO:0007669"/>
    <property type="project" value="UniProtKB-UniRule"/>
</dbReference>
<evidence type="ECO:0000256" key="6">
    <source>
        <dbReference type="ARBA" id="ARBA00023098"/>
    </source>
</evidence>
<dbReference type="EMBL" id="CP038437">
    <property type="protein sequence ID" value="QEM80741.1"/>
    <property type="molecule type" value="Genomic_DNA"/>
</dbReference>
<keyword evidence="6 10" id="KW-0443">Lipid metabolism</keyword>
<evidence type="ECO:0000313" key="11">
    <source>
        <dbReference type="EMBL" id="QEM80741.1"/>
    </source>
</evidence>
<keyword evidence="1 10" id="KW-1003">Cell membrane</keyword>
<dbReference type="AlphaFoldDB" id="A0A5C1NCP6"/>
<keyword evidence="11" id="KW-0012">Acyltransferase</keyword>
<dbReference type="KEGG" id="hbh:E4T21_03620"/>
<dbReference type="GO" id="GO:0005886">
    <property type="term" value="C:plasma membrane"/>
    <property type="evidence" value="ECO:0007669"/>
    <property type="project" value="UniProtKB-SubCell"/>
</dbReference>
<evidence type="ECO:0000256" key="7">
    <source>
        <dbReference type="ARBA" id="ARBA00023136"/>
    </source>
</evidence>
<keyword evidence="7 10" id="KW-0472">Membrane</keyword>
<proteinExistence type="inferred from homology"/>
<evidence type="ECO:0000313" key="12">
    <source>
        <dbReference type="Proteomes" id="UP000324285"/>
    </source>
</evidence>
<comment type="subunit">
    <text evidence="10">Probably interacts with PlsX.</text>
</comment>
<comment type="caution">
    <text evidence="10">Lacks conserved residue(s) required for the propagation of feature annotation.</text>
</comment>
<dbReference type="Pfam" id="PF02660">
    <property type="entry name" value="G3P_acyltransf"/>
    <property type="match status" value="1"/>
</dbReference>
<name>A0A5C1NCP6_9GAMM</name>
<keyword evidence="5 10" id="KW-1133">Transmembrane helix</keyword>
<comment type="catalytic activity">
    <reaction evidence="10">
        <text>an acyl phosphate + sn-glycerol 3-phosphate = a 1-acyl-sn-glycero-3-phosphate + phosphate</text>
        <dbReference type="Rhea" id="RHEA:34075"/>
        <dbReference type="ChEBI" id="CHEBI:43474"/>
        <dbReference type="ChEBI" id="CHEBI:57597"/>
        <dbReference type="ChEBI" id="CHEBI:57970"/>
        <dbReference type="ChEBI" id="CHEBI:59918"/>
        <dbReference type="EC" id="2.3.1.275"/>
    </reaction>
</comment>
<keyword evidence="9 10" id="KW-1208">Phospholipid metabolism</keyword>
<evidence type="ECO:0000256" key="9">
    <source>
        <dbReference type="ARBA" id="ARBA00023264"/>
    </source>
</evidence>
<dbReference type="RefSeq" id="WP_149283607.1">
    <property type="nucleotide sequence ID" value="NZ_CP038437.2"/>
</dbReference>
<dbReference type="SMART" id="SM01207">
    <property type="entry name" value="G3P_acyltransf"/>
    <property type="match status" value="1"/>
</dbReference>
<dbReference type="UniPathway" id="UPA00085"/>
<evidence type="ECO:0000256" key="8">
    <source>
        <dbReference type="ARBA" id="ARBA00023209"/>
    </source>
</evidence>
<dbReference type="EC" id="2.3.1.275" evidence="10"/>
<keyword evidence="12" id="KW-1185">Reference proteome</keyword>
<dbReference type="PANTHER" id="PTHR30309:SF0">
    <property type="entry name" value="GLYCEROL-3-PHOSPHATE ACYLTRANSFERASE-RELATED"/>
    <property type="match status" value="1"/>
</dbReference>
<dbReference type="OrthoDB" id="9777124at2"/>
<dbReference type="GO" id="GO:0043772">
    <property type="term" value="F:acyl-phosphate glycerol-3-phosphate acyltransferase activity"/>
    <property type="evidence" value="ECO:0007669"/>
    <property type="project" value="UniProtKB-UniRule"/>
</dbReference>
<evidence type="ECO:0000256" key="10">
    <source>
        <dbReference type="HAMAP-Rule" id="MF_01043"/>
    </source>
</evidence>
<evidence type="ECO:0000256" key="3">
    <source>
        <dbReference type="ARBA" id="ARBA00022679"/>
    </source>
</evidence>
<dbReference type="NCBIfam" id="TIGR00023">
    <property type="entry name" value="glycerol-3-phosphate 1-O-acyltransferase PlsY"/>
    <property type="match status" value="1"/>
</dbReference>
<sequence>MGLQLHVTLPLAALGYLSGTWLGAMTVCRLARLPDPRVTGSCNPGFSNVLRQYGVQLALATLIIDATKGWPVLILGMIMQLPPWGLGLIGLGVLLGHCYPAWYRFRGGKAVASAFGVMLLLTPGVALICAAIWALLAWRIHTAAIASLASATLAPLVSLWLSPDFAWVVLIFALLVLVRHALNIHRLHQGKEPKL</sequence>
<accession>A0A5C1NCP6</accession>
<comment type="function">
    <text evidence="10">Catalyzes the transfer of an acyl group from acyl-phosphate (acyl-PO(4)) to glycerol-3-phosphate (G3P) to form lysophosphatidic acid (LPA). This enzyme utilizes acyl-phosphate as fatty acyl donor, but not acyl-CoA or acyl-ACP.</text>
</comment>
<dbReference type="Proteomes" id="UP000324285">
    <property type="component" value="Chromosome"/>
</dbReference>
<comment type="similarity">
    <text evidence="10">Belongs to the PlsY family.</text>
</comment>
<evidence type="ECO:0000256" key="4">
    <source>
        <dbReference type="ARBA" id="ARBA00022692"/>
    </source>
</evidence>
<gene>
    <name evidence="10 11" type="primary">plsY</name>
    <name evidence="11" type="ORF">E4T21_03620</name>
</gene>
<protein>
    <recommendedName>
        <fullName evidence="10">Glycerol-3-phosphate acyltransferase</fullName>
    </recommendedName>
    <alternativeName>
        <fullName evidence="10">Acyl-PO4 G3P acyltransferase</fullName>
    </alternativeName>
    <alternativeName>
        <fullName evidence="10">Acyl-phosphate--glycerol-3-phosphate acyltransferase</fullName>
    </alternativeName>
    <alternativeName>
        <fullName evidence="10">G3P acyltransferase</fullName>
        <shortName evidence="10">GPAT</shortName>
        <ecNumber evidence="10">2.3.1.275</ecNumber>
    </alternativeName>
    <alternativeName>
        <fullName evidence="10">Lysophosphatidic acid synthase</fullName>
        <shortName evidence="10">LPA synthase</shortName>
    </alternativeName>
</protein>
<comment type="subcellular location">
    <subcellularLocation>
        <location evidence="10">Cell membrane</location>
        <topology evidence="10">Multi-pass membrane protein</topology>
    </subcellularLocation>
</comment>
<feature type="transmembrane region" description="Helical" evidence="10">
    <location>
        <begin position="156"/>
        <end position="178"/>
    </location>
</feature>
<feature type="transmembrane region" description="Helical" evidence="10">
    <location>
        <begin position="114"/>
        <end position="136"/>
    </location>
</feature>
<dbReference type="InterPro" id="IPR003811">
    <property type="entry name" value="G3P_acylTferase_PlsY"/>
</dbReference>
<evidence type="ECO:0000256" key="2">
    <source>
        <dbReference type="ARBA" id="ARBA00022516"/>
    </source>
</evidence>
<keyword evidence="3 10" id="KW-0808">Transferase</keyword>
<comment type="pathway">
    <text evidence="10">Lipid metabolism; phospholipid metabolism.</text>
</comment>
<evidence type="ECO:0000256" key="5">
    <source>
        <dbReference type="ARBA" id="ARBA00022989"/>
    </source>
</evidence>
<evidence type="ECO:0000256" key="1">
    <source>
        <dbReference type="ARBA" id="ARBA00022475"/>
    </source>
</evidence>
<dbReference type="HAMAP" id="MF_01043">
    <property type="entry name" value="PlsY"/>
    <property type="match status" value="1"/>
</dbReference>
<feature type="transmembrane region" description="Helical" evidence="10">
    <location>
        <begin position="12"/>
        <end position="32"/>
    </location>
</feature>
<organism evidence="11 12">
    <name type="scientific">Halomonas binhaiensis</name>
    <dbReference type="NCBI Taxonomy" id="2562282"/>
    <lineage>
        <taxon>Bacteria</taxon>
        <taxon>Pseudomonadati</taxon>
        <taxon>Pseudomonadota</taxon>
        <taxon>Gammaproteobacteria</taxon>
        <taxon>Oceanospirillales</taxon>
        <taxon>Halomonadaceae</taxon>
        <taxon>Halomonas</taxon>
    </lineage>
</organism>
<dbReference type="PANTHER" id="PTHR30309">
    <property type="entry name" value="INNER MEMBRANE PROTEIN YGIH"/>
    <property type="match status" value="1"/>
</dbReference>
<keyword evidence="8 10" id="KW-0594">Phospholipid biosynthesis</keyword>
<keyword evidence="2 10" id="KW-0444">Lipid biosynthesis</keyword>
<reference evidence="11" key="1">
    <citation type="submission" date="2021-02" db="EMBL/GenBank/DDBJ databases">
        <title>Strain Y2R2, a novel species of the genus Halomonas.</title>
        <authorList>
            <person name="Huang H."/>
        </authorList>
    </citation>
    <scope>NUCLEOTIDE SEQUENCE</scope>
    <source>
        <strain evidence="11">Y2R2</strain>
    </source>
</reference>